<reference evidence="1 2" key="1">
    <citation type="submission" date="2023-02" db="EMBL/GenBank/DDBJ databases">
        <title>LHISI_Scaffold_Assembly.</title>
        <authorList>
            <person name="Stuart O.P."/>
            <person name="Cleave R."/>
            <person name="Magrath M.J.L."/>
            <person name="Mikheyev A.S."/>
        </authorList>
    </citation>
    <scope>NUCLEOTIDE SEQUENCE [LARGE SCALE GENOMIC DNA]</scope>
    <source>
        <strain evidence="1">Daus_M_001</strain>
        <tissue evidence="1">Leg muscle</tissue>
    </source>
</reference>
<accession>A0ABQ9I029</accession>
<comment type="caution">
    <text evidence="1">The sequence shown here is derived from an EMBL/GenBank/DDBJ whole genome shotgun (WGS) entry which is preliminary data.</text>
</comment>
<name>A0ABQ9I029_9NEOP</name>
<gene>
    <name evidence="1" type="ORF">PR048_009473</name>
</gene>
<organism evidence="1 2">
    <name type="scientific">Dryococelus australis</name>
    <dbReference type="NCBI Taxonomy" id="614101"/>
    <lineage>
        <taxon>Eukaryota</taxon>
        <taxon>Metazoa</taxon>
        <taxon>Ecdysozoa</taxon>
        <taxon>Arthropoda</taxon>
        <taxon>Hexapoda</taxon>
        <taxon>Insecta</taxon>
        <taxon>Pterygota</taxon>
        <taxon>Neoptera</taxon>
        <taxon>Polyneoptera</taxon>
        <taxon>Phasmatodea</taxon>
        <taxon>Verophasmatodea</taxon>
        <taxon>Anareolatae</taxon>
        <taxon>Phasmatidae</taxon>
        <taxon>Eurycanthinae</taxon>
        <taxon>Dryococelus</taxon>
    </lineage>
</organism>
<sequence>MMSFKMTGGSSEDALFLLYNDSENEAIEPHCGVMPNSGITVVFRREIGWLPVCLQDMGNFASLHSKLQTEIDAGKLAANISGIIFSAVTWDQTHEQRNLCVKGDGPDIGRTENLDALRKWMNHPFHPSVSENGNLRKTEKSDLLQCFSDLADYHNEMPEATCAILDGSTVIHMLHPGDVKTFYGYQEKFVNAVLHEWDDVKRINDDNATWAYLSPPTPLPLLASHQDEQGSIPPGVAPGFSHLHSGAAPYSPRLALIGWKDLEVKSSPNIFTHSLTPLRPAEIPARLISSVTAHTVMNPLSRSRQNIRRIQNGIQRYQSFSTGAQSGIFGLPTSPLQARRKFISLRTVDNQAVIAQMPTLKLAGVRLLRPPSGYAPAPVDVLTLTILHVTMYMQVCETPGLRSEEIWAALNIEVSRARDAPECKRGGKREISEKIHRPVASSDTINTCESPMPIPPGIEPVLTAQVSGPCWFPHSSEGRFRLWQIIINVADVINELSSSRSPVAQSVGAPLIWSAGGLWVRIPGKTWGHRLKSHRYTQHNGNTARQFSALRVEAKGHQPRVSVSSLSVPRFPSSNALKTSKKAAPLRWDQLLGWLTGTRTRDVPECQLKVLPERSIRSFHVRSVTLATPNARLVSGQTINVNTQLLRKGACDRHESHAFIDVSGAASGRTAIGLTLMLISIRSEKSSTDAWVSSSLCMSFGSGTAAVEVLATSITERRRVNFATLPK</sequence>
<proteinExistence type="predicted"/>
<dbReference type="Proteomes" id="UP001159363">
    <property type="component" value="Chromosome 3"/>
</dbReference>
<evidence type="ECO:0000313" key="1">
    <source>
        <dbReference type="EMBL" id="KAJ8889968.1"/>
    </source>
</evidence>
<dbReference type="EMBL" id="JARBHB010000003">
    <property type="protein sequence ID" value="KAJ8889968.1"/>
    <property type="molecule type" value="Genomic_DNA"/>
</dbReference>
<keyword evidence="2" id="KW-1185">Reference proteome</keyword>
<evidence type="ECO:0000313" key="2">
    <source>
        <dbReference type="Proteomes" id="UP001159363"/>
    </source>
</evidence>
<protein>
    <submittedName>
        <fullName evidence="1">Uncharacterized protein</fullName>
    </submittedName>
</protein>